<comment type="caution">
    <text evidence="4">The sequence shown here is derived from an EMBL/GenBank/DDBJ whole genome shotgun (WGS) entry which is preliminary data.</text>
</comment>
<proteinExistence type="inferred from homology"/>
<dbReference type="PANTHER" id="PTHR43639:SF1">
    <property type="entry name" value="SHORT-CHAIN DEHYDROGENASE_REDUCTASE FAMILY PROTEIN"/>
    <property type="match status" value="1"/>
</dbReference>
<dbReference type="SUPFAM" id="SSF51735">
    <property type="entry name" value="NAD(P)-binding Rossmann-fold domains"/>
    <property type="match status" value="1"/>
</dbReference>
<dbReference type="STRING" id="1293598.IV56_GL001169"/>
<dbReference type="GO" id="GO:0016491">
    <property type="term" value="F:oxidoreductase activity"/>
    <property type="evidence" value="ECO:0007669"/>
    <property type="project" value="UniProtKB-KW"/>
</dbReference>
<evidence type="ECO:0000313" key="5">
    <source>
        <dbReference type="Proteomes" id="UP000050969"/>
    </source>
</evidence>
<keyword evidence="2" id="KW-0560">Oxidoreductase</keyword>
<keyword evidence="5" id="KW-1185">Reference proteome</keyword>
<dbReference type="RefSeq" id="WP_056993016.1">
    <property type="nucleotide sequence ID" value="NZ_JQCE01000038.1"/>
</dbReference>
<sequence length="257" mass="27368">MKQPVAIVTGGAQGIGAAIVQRLAQDGFAVGILDINQDAAQQLADQLARQDYRAIAEATDAAKQTSVVKAVNSVVRELGDLDVFINNVGLGIAAPVDAITQKEFDQIYRVNVASVIWGTQAAHQHFKRLKHGGKIINAVAQDAVLDNPDFALYSGAKAAIRGITRVTAQELVDEHITVNAYDPGFVATDLMKGIAQQVADRTGNDLAWAQDQLISQTKDRQPSKLDSVVDGVSFLAGPRSGYLTGQIMSVGNGMQFE</sequence>
<dbReference type="PRINTS" id="PR00080">
    <property type="entry name" value="SDRFAMILY"/>
</dbReference>
<evidence type="ECO:0000313" key="4">
    <source>
        <dbReference type="EMBL" id="KRO16387.1"/>
    </source>
</evidence>
<dbReference type="InterPro" id="IPR036291">
    <property type="entry name" value="NAD(P)-bd_dom_sf"/>
</dbReference>
<accession>A0A0R2MXQ2</accession>
<dbReference type="InterPro" id="IPR020904">
    <property type="entry name" value="Sc_DH/Rdtase_CS"/>
</dbReference>
<organism evidence="4 5">
    <name type="scientific">Lacticaseibacillus saniviri JCM 17471 = DSM 24301</name>
    <dbReference type="NCBI Taxonomy" id="1293598"/>
    <lineage>
        <taxon>Bacteria</taxon>
        <taxon>Bacillati</taxon>
        <taxon>Bacillota</taxon>
        <taxon>Bacilli</taxon>
        <taxon>Lactobacillales</taxon>
        <taxon>Lactobacillaceae</taxon>
        <taxon>Lacticaseibacillus</taxon>
    </lineage>
</organism>
<dbReference type="Proteomes" id="UP000050969">
    <property type="component" value="Unassembled WGS sequence"/>
</dbReference>
<comment type="similarity">
    <text evidence="1 3">Belongs to the short-chain dehydrogenases/reductases (SDR) family.</text>
</comment>
<dbReference type="PRINTS" id="PR00081">
    <property type="entry name" value="GDHRDH"/>
</dbReference>
<evidence type="ECO:0000256" key="3">
    <source>
        <dbReference type="RuleBase" id="RU000363"/>
    </source>
</evidence>
<dbReference type="PANTHER" id="PTHR43639">
    <property type="entry name" value="OXIDOREDUCTASE, SHORT-CHAIN DEHYDROGENASE/REDUCTASE FAMILY (AFU_ORTHOLOGUE AFUA_5G02870)"/>
    <property type="match status" value="1"/>
</dbReference>
<evidence type="ECO:0000256" key="2">
    <source>
        <dbReference type="ARBA" id="ARBA00023002"/>
    </source>
</evidence>
<dbReference type="InterPro" id="IPR002347">
    <property type="entry name" value="SDR_fam"/>
</dbReference>
<dbReference type="PATRIC" id="fig|1293598.4.peg.1232"/>
<dbReference type="Gene3D" id="3.40.50.720">
    <property type="entry name" value="NAD(P)-binding Rossmann-like Domain"/>
    <property type="match status" value="1"/>
</dbReference>
<dbReference type="Pfam" id="PF00106">
    <property type="entry name" value="adh_short"/>
    <property type="match status" value="1"/>
</dbReference>
<reference evidence="4 5" key="1">
    <citation type="journal article" date="2015" name="Genome Announc.">
        <title>Expanding the biotechnology potential of lactobacilli through comparative genomics of 213 strains and associated genera.</title>
        <authorList>
            <person name="Sun Z."/>
            <person name="Harris H.M."/>
            <person name="McCann A."/>
            <person name="Guo C."/>
            <person name="Argimon S."/>
            <person name="Zhang W."/>
            <person name="Yang X."/>
            <person name="Jeffery I.B."/>
            <person name="Cooney J.C."/>
            <person name="Kagawa T.F."/>
            <person name="Liu W."/>
            <person name="Song Y."/>
            <person name="Salvetti E."/>
            <person name="Wrobel A."/>
            <person name="Rasinkangas P."/>
            <person name="Parkhill J."/>
            <person name="Rea M.C."/>
            <person name="O'Sullivan O."/>
            <person name="Ritari J."/>
            <person name="Douillard F.P."/>
            <person name="Paul Ross R."/>
            <person name="Yang R."/>
            <person name="Briner A.E."/>
            <person name="Felis G.E."/>
            <person name="de Vos W.M."/>
            <person name="Barrangou R."/>
            <person name="Klaenhammer T.R."/>
            <person name="Caufield P.W."/>
            <person name="Cui Y."/>
            <person name="Zhang H."/>
            <person name="O'Toole P.W."/>
        </authorList>
    </citation>
    <scope>NUCLEOTIDE SEQUENCE [LARGE SCALE GENOMIC DNA]</scope>
    <source>
        <strain evidence="4 5">DSM 24301</strain>
    </source>
</reference>
<dbReference type="EMBL" id="JQCE01000038">
    <property type="protein sequence ID" value="KRO16387.1"/>
    <property type="molecule type" value="Genomic_DNA"/>
</dbReference>
<gene>
    <name evidence="4" type="ORF">IV56_GL001169</name>
</gene>
<protein>
    <submittedName>
        <fullName evidence="4">Acetoin dehydrogenase</fullName>
    </submittedName>
</protein>
<evidence type="ECO:0000256" key="1">
    <source>
        <dbReference type="ARBA" id="ARBA00006484"/>
    </source>
</evidence>
<dbReference type="AlphaFoldDB" id="A0A0R2MXQ2"/>
<name>A0A0R2MXQ2_9LACO</name>
<dbReference type="PROSITE" id="PS00061">
    <property type="entry name" value="ADH_SHORT"/>
    <property type="match status" value="1"/>
</dbReference>